<comment type="similarity">
    <text evidence="2">Belongs to the RED family.</text>
</comment>
<feature type="region of interest" description="Disordered" evidence="5">
    <location>
        <begin position="159"/>
        <end position="182"/>
    </location>
</feature>
<dbReference type="PANTHER" id="PTHR12765">
    <property type="entry name" value="RED PROTEIN IK FACTOR CYTOKINE IK"/>
    <property type="match status" value="1"/>
</dbReference>
<feature type="domain" description="RED-like N-terminal" evidence="7">
    <location>
        <begin position="88"/>
        <end position="279"/>
    </location>
</feature>
<sequence>MTDTTETQAKQKRLNQDDFRKLLQTPRPGDATSKVGLLGTASNRQRLIPPQTPRVGGNTSSTVTKAETLISKPRKSRFIKPVPTSPPQNQYRDRAAERRENANPDYQDTEQILKALNQTETLASKTVYEQSKYLGGDTEHTHLVKGLDFALLTKVRNELSKEGRGSEDEDTKRELEKLEEETQEVPRITSKLAINLYQHVMETRKLPPKVNELFVAGRMAYVFELADNNGNYNDPFAIPTTIIRSKADIADSAEVDKSTNDIVIEKISQVMAYARSGDPEVRMVKVAAIDDDEDIFAEAGRDYSVTIEEKDKETQEKKEETAGETGWFLFPAAAGAANVEADDINDQSNDSMRETDTTKKYFSHQTDSSMDTENNSDANSTSLHTLIQSATASDAHDGSTYFSSLSASALNDSQASKTSSSSQSQSIRKRLISQDSYDVDYSIFGFGMDGIARENAYDSGQSDSDSDEAHTIRDQGVTKNKKAQLVRWDFETEEEWQEYKDKVTAMPKSAFQFGVKTSDGRQTRRSRRELTDKQKLDRDFQKINRIMEEKYGEGMDEGIKKDIEERAIDGIYNDG</sequence>
<evidence type="ECO:0000256" key="4">
    <source>
        <dbReference type="ARBA" id="ARBA00023242"/>
    </source>
</evidence>
<evidence type="ECO:0000256" key="5">
    <source>
        <dbReference type="SAM" id="MobiDB-lite"/>
    </source>
</evidence>
<dbReference type="InterPro" id="IPR039896">
    <property type="entry name" value="Red-like"/>
</dbReference>
<feature type="compositionally biased region" description="Polar residues" evidence="5">
    <location>
        <begin position="363"/>
        <end position="379"/>
    </location>
</feature>
<evidence type="ECO:0000256" key="2">
    <source>
        <dbReference type="ARBA" id="ARBA00006660"/>
    </source>
</evidence>
<organism evidence="8 9">
    <name type="scientific">Paraglomus occultum</name>
    <dbReference type="NCBI Taxonomy" id="144539"/>
    <lineage>
        <taxon>Eukaryota</taxon>
        <taxon>Fungi</taxon>
        <taxon>Fungi incertae sedis</taxon>
        <taxon>Mucoromycota</taxon>
        <taxon>Glomeromycotina</taxon>
        <taxon>Glomeromycetes</taxon>
        <taxon>Paraglomerales</taxon>
        <taxon>Paraglomeraceae</taxon>
        <taxon>Paraglomus</taxon>
    </lineage>
</organism>
<feature type="region of interest" description="Disordered" evidence="5">
    <location>
        <begin position="455"/>
        <end position="476"/>
    </location>
</feature>
<comment type="subcellular location">
    <subcellularLocation>
        <location evidence="1">Nucleus</location>
    </subcellularLocation>
</comment>
<feature type="compositionally biased region" description="Basic and acidic residues" evidence="5">
    <location>
        <begin position="159"/>
        <end position="176"/>
    </location>
</feature>
<evidence type="ECO:0000259" key="6">
    <source>
        <dbReference type="Pfam" id="PF07807"/>
    </source>
</evidence>
<reference evidence="8" key="1">
    <citation type="submission" date="2021-06" db="EMBL/GenBank/DDBJ databases">
        <authorList>
            <person name="Kallberg Y."/>
            <person name="Tangrot J."/>
            <person name="Rosling A."/>
        </authorList>
    </citation>
    <scope>NUCLEOTIDE SEQUENCE</scope>
    <source>
        <strain evidence="8">IA702</strain>
    </source>
</reference>
<dbReference type="OrthoDB" id="3366823at2759"/>
<evidence type="ECO:0000313" key="9">
    <source>
        <dbReference type="Proteomes" id="UP000789572"/>
    </source>
</evidence>
<dbReference type="AlphaFoldDB" id="A0A9N9AGZ0"/>
<evidence type="ECO:0000256" key="1">
    <source>
        <dbReference type="ARBA" id="ARBA00004123"/>
    </source>
</evidence>
<keyword evidence="9" id="KW-1185">Reference proteome</keyword>
<gene>
    <name evidence="8" type="ORF">POCULU_LOCUS3913</name>
</gene>
<evidence type="ECO:0000256" key="3">
    <source>
        <dbReference type="ARBA" id="ARBA00022737"/>
    </source>
</evidence>
<name>A0A9N9AGZ0_9GLOM</name>
<protein>
    <submittedName>
        <fullName evidence="8">7170_t:CDS:1</fullName>
    </submittedName>
</protein>
<evidence type="ECO:0000259" key="7">
    <source>
        <dbReference type="Pfam" id="PF07808"/>
    </source>
</evidence>
<dbReference type="Proteomes" id="UP000789572">
    <property type="component" value="Unassembled WGS sequence"/>
</dbReference>
<keyword evidence="4" id="KW-0539">Nucleus</keyword>
<dbReference type="EMBL" id="CAJVPJ010000467">
    <property type="protein sequence ID" value="CAG8527952.1"/>
    <property type="molecule type" value="Genomic_DNA"/>
</dbReference>
<keyword evidence="3" id="KW-0677">Repeat</keyword>
<dbReference type="Pfam" id="PF07807">
    <property type="entry name" value="RED_C"/>
    <property type="match status" value="1"/>
</dbReference>
<dbReference type="InterPro" id="IPR012492">
    <property type="entry name" value="RED_C"/>
</dbReference>
<feature type="region of interest" description="Disordered" evidence="5">
    <location>
        <begin position="1"/>
        <end position="104"/>
    </location>
</feature>
<proteinExistence type="inferred from homology"/>
<accession>A0A9N9AGZ0</accession>
<feature type="region of interest" description="Disordered" evidence="5">
    <location>
        <begin position="341"/>
        <end position="379"/>
    </location>
</feature>
<feature type="domain" description="Protein RED C-terminal" evidence="6">
    <location>
        <begin position="458"/>
        <end position="556"/>
    </location>
</feature>
<dbReference type="Pfam" id="PF07808">
    <property type="entry name" value="RED_N"/>
    <property type="match status" value="1"/>
</dbReference>
<evidence type="ECO:0000313" key="8">
    <source>
        <dbReference type="EMBL" id="CAG8527952.1"/>
    </source>
</evidence>
<dbReference type="InterPro" id="IPR012916">
    <property type="entry name" value="RED_N"/>
</dbReference>
<comment type="caution">
    <text evidence="8">The sequence shown here is derived from an EMBL/GenBank/DDBJ whole genome shotgun (WGS) entry which is preliminary data.</text>
</comment>
<feature type="compositionally biased region" description="Basic and acidic residues" evidence="5">
    <location>
        <begin position="91"/>
        <end position="102"/>
    </location>
</feature>
<dbReference type="GO" id="GO:0005634">
    <property type="term" value="C:nucleus"/>
    <property type="evidence" value="ECO:0007669"/>
    <property type="project" value="UniProtKB-SubCell"/>
</dbReference>